<dbReference type="AlphaFoldDB" id="C0QEV6"/>
<evidence type="ECO:0000313" key="3">
    <source>
        <dbReference type="Proteomes" id="UP000000442"/>
    </source>
</evidence>
<keyword evidence="1" id="KW-0378">Hydrolase</keyword>
<keyword evidence="1" id="KW-0540">Nuclease</keyword>
<organism evidence="2 3">
    <name type="scientific">Desulforapulum autotrophicum (strain ATCC 43914 / DSM 3382 / VKM B-1955 / HRM2)</name>
    <name type="common">Desulfobacterium autotrophicum</name>
    <dbReference type="NCBI Taxonomy" id="177437"/>
    <lineage>
        <taxon>Bacteria</taxon>
        <taxon>Pseudomonadati</taxon>
        <taxon>Thermodesulfobacteriota</taxon>
        <taxon>Desulfobacteria</taxon>
        <taxon>Desulfobacterales</taxon>
        <taxon>Desulfobacteraceae</taxon>
        <taxon>Desulforapulum</taxon>
    </lineage>
</organism>
<dbReference type="GO" id="GO:0016075">
    <property type="term" value="P:rRNA catabolic process"/>
    <property type="evidence" value="ECO:0007669"/>
    <property type="project" value="TreeGrafter"/>
</dbReference>
<name>C0QEV6_DESAH</name>
<dbReference type="PIRSF" id="PIRSF033490">
    <property type="entry name" value="MazF"/>
    <property type="match status" value="1"/>
</dbReference>
<dbReference type="EC" id="3.1.-.-" evidence="1"/>
<dbReference type="Pfam" id="PF02452">
    <property type="entry name" value="PemK_toxin"/>
    <property type="match status" value="1"/>
</dbReference>
<gene>
    <name evidence="2" type="primary">mazF</name>
    <name evidence="2" type="ordered locus">HRM2_44010</name>
</gene>
<evidence type="ECO:0000313" key="2">
    <source>
        <dbReference type="EMBL" id="ACN17457.1"/>
    </source>
</evidence>
<dbReference type="GO" id="GO:0016787">
    <property type="term" value="F:hydrolase activity"/>
    <property type="evidence" value="ECO:0007669"/>
    <property type="project" value="UniProtKB-KW"/>
</dbReference>
<dbReference type="Proteomes" id="UP000000442">
    <property type="component" value="Chromosome"/>
</dbReference>
<dbReference type="STRING" id="177437.HRM2_44010"/>
<dbReference type="InterPro" id="IPR003477">
    <property type="entry name" value="PemK-like"/>
</dbReference>
<keyword evidence="1" id="KW-0255">Endonuclease</keyword>
<dbReference type="EMBL" id="CP001087">
    <property type="protein sequence ID" value="ACN17457.1"/>
    <property type="molecule type" value="Genomic_DNA"/>
</dbReference>
<comment type="function">
    <text evidence="1">Toxic component of a type II toxin-antitoxin (TA) system.</text>
</comment>
<reference evidence="2 3" key="1">
    <citation type="journal article" date="2009" name="Environ. Microbiol.">
        <title>Genome sequence of Desulfobacterium autotrophicum HRM2, a marine sulfate reducer oxidizing organic carbon completely to carbon dioxide.</title>
        <authorList>
            <person name="Strittmatter A.W."/>
            <person name="Liesegang H."/>
            <person name="Rabus R."/>
            <person name="Decker I."/>
            <person name="Amann J."/>
            <person name="Andres S."/>
            <person name="Henne A."/>
            <person name="Fricke W.F."/>
            <person name="Martinez-Arias R."/>
            <person name="Bartels D."/>
            <person name="Goesmann A."/>
            <person name="Krause L."/>
            <person name="Puehler A."/>
            <person name="Klenk H.P."/>
            <person name="Richter M."/>
            <person name="Schuler M."/>
            <person name="Gloeckner F.O."/>
            <person name="Meyerdierks A."/>
            <person name="Gottschalk G."/>
            <person name="Amann R."/>
        </authorList>
    </citation>
    <scope>NUCLEOTIDE SEQUENCE [LARGE SCALE GENOMIC DNA]</scope>
    <source>
        <strain evidence="3">ATCC 43914 / DSM 3382 / HRM2</strain>
    </source>
</reference>
<accession>C0QEV6</accession>
<dbReference type="PANTHER" id="PTHR33988:SF2">
    <property type="entry name" value="ENDORIBONUCLEASE MAZF"/>
    <property type="match status" value="1"/>
</dbReference>
<dbReference type="HOGENOM" id="CLU_121823_1_1_7"/>
<keyword evidence="3" id="KW-1185">Reference proteome</keyword>
<proteinExistence type="inferred from homology"/>
<protein>
    <recommendedName>
        <fullName evidence="1">mRNA interferase</fullName>
        <ecNumber evidence="1">3.1.-.-</ecNumber>
    </recommendedName>
</protein>
<dbReference type="GO" id="GO:0003677">
    <property type="term" value="F:DNA binding"/>
    <property type="evidence" value="ECO:0007669"/>
    <property type="project" value="InterPro"/>
</dbReference>
<dbReference type="InterPro" id="IPR011067">
    <property type="entry name" value="Plasmid_toxin/cell-grow_inhib"/>
</dbReference>
<comment type="similarity">
    <text evidence="1">Belongs to the PemK/MazF family.</text>
</comment>
<dbReference type="SUPFAM" id="SSF50118">
    <property type="entry name" value="Cell growth inhibitor/plasmid maintenance toxic component"/>
    <property type="match status" value="1"/>
</dbReference>
<dbReference type="Gene3D" id="2.30.30.110">
    <property type="match status" value="1"/>
</dbReference>
<dbReference type="eggNOG" id="COG2337">
    <property type="taxonomic scope" value="Bacteria"/>
</dbReference>
<dbReference type="PANTHER" id="PTHR33988">
    <property type="entry name" value="ENDORIBONUCLEASE MAZF-RELATED"/>
    <property type="match status" value="1"/>
</dbReference>
<dbReference type="KEGG" id="dat:HRM2_44010"/>
<sequence length="112" mass="12681">MVIDVNLDPTKSSETGKVRPCVVVTNDIYNERIPVIQVVPITEWSAKKARIKTNVEIYPSPDNGLSKKSVADCLQTRPIDHRPRLVKIRGRLSIDKVQEMNQSLRVVFELNA</sequence>
<dbReference type="GO" id="GO:0006402">
    <property type="term" value="P:mRNA catabolic process"/>
    <property type="evidence" value="ECO:0007669"/>
    <property type="project" value="TreeGrafter"/>
</dbReference>
<evidence type="ECO:0000256" key="1">
    <source>
        <dbReference type="PIRNR" id="PIRNR033490"/>
    </source>
</evidence>
<dbReference type="GO" id="GO:0004521">
    <property type="term" value="F:RNA endonuclease activity"/>
    <property type="evidence" value="ECO:0007669"/>
    <property type="project" value="TreeGrafter"/>
</dbReference>